<organism evidence="3 4">
    <name type="scientific">Ostreobium quekettii</name>
    <dbReference type="NCBI Taxonomy" id="121088"/>
    <lineage>
        <taxon>Eukaryota</taxon>
        <taxon>Viridiplantae</taxon>
        <taxon>Chlorophyta</taxon>
        <taxon>core chlorophytes</taxon>
        <taxon>Ulvophyceae</taxon>
        <taxon>TCBD clade</taxon>
        <taxon>Bryopsidales</taxon>
        <taxon>Ostreobineae</taxon>
        <taxon>Ostreobiaceae</taxon>
        <taxon>Ostreobium</taxon>
    </lineage>
</organism>
<dbReference type="AlphaFoldDB" id="A0A8S1IJY4"/>
<keyword evidence="4" id="KW-1185">Reference proteome</keyword>
<dbReference type="Proteomes" id="UP000708148">
    <property type="component" value="Unassembled WGS sequence"/>
</dbReference>
<reference evidence="3" key="1">
    <citation type="submission" date="2020-12" db="EMBL/GenBank/DDBJ databases">
        <authorList>
            <person name="Iha C."/>
        </authorList>
    </citation>
    <scope>NUCLEOTIDE SEQUENCE</scope>
</reference>
<dbReference type="GO" id="GO:0016491">
    <property type="term" value="F:oxidoreductase activity"/>
    <property type="evidence" value="ECO:0007669"/>
    <property type="project" value="UniProtKB-KW"/>
</dbReference>
<dbReference type="InterPro" id="IPR036291">
    <property type="entry name" value="NAD(P)-bd_dom_sf"/>
</dbReference>
<dbReference type="Gene3D" id="3.40.50.720">
    <property type="entry name" value="NAD(P)-binding Rossmann-like Domain"/>
    <property type="match status" value="1"/>
</dbReference>
<comment type="caution">
    <text evidence="3">The sequence shown here is derived from an EMBL/GenBank/DDBJ whole genome shotgun (WGS) entry which is preliminary data.</text>
</comment>
<sequence>MTAEVFETAAGVTNRSVAHEMRRTGKSPGAVRASDPPFGATASQVADNWSGEGKVVIVTGGYGGIGLETARVLASRGAEVVIAGRNESKGEDAIAELRKENPEARLRFMRLDTSSLASVAAFVESFRKSGLEFVNTLVNNAGIMHGPFGLSKDGHEMQFATNHLGHFLLTRLLAPELEAGAKRAGAASRVVNVSSCMHHATYPGGVRFEGLDEEKGYSEGAAYGQSKLANILFTRELEARMRSSGAQVTGVCCHPGVVPTQIMRSHSKLVGVAFRWIFKNFMPCYREIPQGAATQVFLCTADEVKGGEYYMDFAILPTSRYAVDRTLAKKLWDVSEDMCQEYLKG</sequence>
<gene>
    <name evidence="3" type="ORF">OSTQU699_LOCUS406</name>
</gene>
<evidence type="ECO:0000256" key="1">
    <source>
        <dbReference type="ARBA" id="ARBA00006484"/>
    </source>
</evidence>
<dbReference type="PANTHER" id="PTHR24320:SF148">
    <property type="entry name" value="NAD(P)-BINDING ROSSMANN-FOLD SUPERFAMILY PROTEIN"/>
    <property type="match status" value="1"/>
</dbReference>
<protein>
    <submittedName>
        <fullName evidence="3">Uncharacterized protein</fullName>
    </submittedName>
</protein>
<dbReference type="EMBL" id="CAJHUC010000299">
    <property type="protein sequence ID" value="CAD7695045.1"/>
    <property type="molecule type" value="Genomic_DNA"/>
</dbReference>
<dbReference type="PRINTS" id="PR00081">
    <property type="entry name" value="GDHRDH"/>
</dbReference>
<keyword evidence="2" id="KW-0560">Oxidoreductase</keyword>
<accession>A0A8S1IJY4</accession>
<dbReference type="PANTHER" id="PTHR24320">
    <property type="entry name" value="RETINOL DEHYDROGENASE"/>
    <property type="match status" value="1"/>
</dbReference>
<name>A0A8S1IJY4_9CHLO</name>
<comment type="similarity">
    <text evidence="1">Belongs to the short-chain dehydrogenases/reductases (SDR) family.</text>
</comment>
<evidence type="ECO:0000313" key="4">
    <source>
        <dbReference type="Proteomes" id="UP000708148"/>
    </source>
</evidence>
<dbReference type="InterPro" id="IPR002347">
    <property type="entry name" value="SDR_fam"/>
</dbReference>
<dbReference type="OrthoDB" id="191139at2759"/>
<evidence type="ECO:0000256" key="2">
    <source>
        <dbReference type="ARBA" id="ARBA00023002"/>
    </source>
</evidence>
<dbReference type="Pfam" id="PF00106">
    <property type="entry name" value="adh_short"/>
    <property type="match status" value="1"/>
</dbReference>
<dbReference type="SUPFAM" id="SSF51735">
    <property type="entry name" value="NAD(P)-binding Rossmann-fold domains"/>
    <property type="match status" value="1"/>
</dbReference>
<dbReference type="CDD" id="cd05327">
    <property type="entry name" value="retinol-DH_like_SDR_c_like"/>
    <property type="match status" value="1"/>
</dbReference>
<proteinExistence type="inferred from homology"/>
<evidence type="ECO:0000313" key="3">
    <source>
        <dbReference type="EMBL" id="CAD7695045.1"/>
    </source>
</evidence>